<protein>
    <submittedName>
        <fullName evidence="1">Uncharacterized protein</fullName>
    </submittedName>
</protein>
<dbReference type="Proteomes" id="UP000003751">
    <property type="component" value="Unassembled WGS sequence"/>
</dbReference>
<comment type="caution">
    <text evidence="1">The sequence shown here is derived from an EMBL/GenBank/DDBJ whole genome shotgun (WGS) entry which is preliminary data.</text>
</comment>
<organism evidence="1 2">
    <name type="scientific">Haladaptatus paucihalophilus DX253</name>
    <dbReference type="NCBI Taxonomy" id="797209"/>
    <lineage>
        <taxon>Archaea</taxon>
        <taxon>Methanobacteriati</taxon>
        <taxon>Methanobacteriota</taxon>
        <taxon>Stenosarchaea group</taxon>
        <taxon>Halobacteria</taxon>
        <taxon>Halobacteriales</taxon>
        <taxon>Haladaptataceae</taxon>
        <taxon>Haladaptatus</taxon>
    </lineage>
</organism>
<reference evidence="1 2" key="1">
    <citation type="journal article" date="2014" name="ISME J.">
        <title>Trehalose/2-sulfotrehalose biosynthesis and glycine-betaine uptake are widely spread mechanisms for osmoadaptation in the Halobacteriales.</title>
        <authorList>
            <person name="Youssef N.H."/>
            <person name="Savage-Ashlock K.N."/>
            <person name="McCully A.L."/>
            <person name="Luedtke B."/>
            <person name="Shaw E.I."/>
            <person name="Hoff W.D."/>
            <person name="Elshahed M.S."/>
        </authorList>
    </citation>
    <scope>NUCLEOTIDE SEQUENCE [LARGE SCALE GENOMIC DNA]</scope>
    <source>
        <strain evidence="1 2">DX253</strain>
    </source>
</reference>
<sequence>MRSSVAAWRGNGPRCGARIVFSVARKRSDTTAVRFETGRRFDGALLGFPSTPNQ</sequence>
<evidence type="ECO:0000313" key="1">
    <source>
        <dbReference type="EMBL" id="EFW93015.1"/>
    </source>
</evidence>
<evidence type="ECO:0000313" key="2">
    <source>
        <dbReference type="Proteomes" id="UP000003751"/>
    </source>
</evidence>
<dbReference type="EMBL" id="AEMG01000004">
    <property type="protein sequence ID" value="EFW93015.1"/>
    <property type="molecule type" value="Genomic_DNA"/>
</dbReference>
<proteinExistence type="predicted"/>
<accession>E7QPX5</accession>
<dbReference type="PATRIC" id="fig|797209.4.peg.808"/>
<name>E7QPX5_HALPU</name>
<gene>
    <name evidence="1" type="ORF">ZOD2009_04107</name>
</gene>
<dbReference type="AlphaFoldDB" id="E7QPX5"/>